<evidence type="ECO:0000259" key="9">
    <source>
        <dbReference type="PROSITE" id="PS50262"/>
    </source>
</evidence>
<gene>
    <name evidence="10" type="ORF">ODALV1_LOCUS4944</name>
</gene>
<dbReference type="PROSITE" id="PS50262">
    <property type="entry name" value="G_PROTEIN_RECEP_F1_2"/>
    <property type="match status" value="1"/>
</dbReference>
<evidence type="ECO:0000256" key="5">
    <source>
        <dbReference type="SAM" id="MobiDB-lite"/>
    </source>
</evidence>
<keyword evidence="2 6" id="KW-0812">Transmembrane</keyword>
<feature type="domain" description="G-protein coupled receptors family 1 profile" evidence="9">
    <location>
        <begin position="381"/>
        <end position="634"/>
    </location>
</feature>
<dbReference type="InterPro" id="IPR052808">
    <property type="entry name" value="GPCR_Mth-like"/>
</dbReference>
<evidence type="ECO:0000256" key="6">
    <source>
        <dbReference type="SAM" id="Phobius"/>
    </source>
</evidence>
<feature type="domain" description="G-protein coupled receptors family 2 profile 2" evidence="8">
    <location>
        <begin position="370"/>
        <end position="638"/>
    </location>
</feature>
<feature type="transmembrane region" description="Helical" evidence="6">
    <location>
        <begin position="442"/>
        <end position="466"/>
    </location>
</feature>
<feature type="transmembrane region" description="Helical" evidence="6">
    <location>
        <begin position="372"/>
        <end position="395"/>
    </location>
</feature>
<dbReference type="PANTHER" id="PTHR46953">
    <property type="entry name" value="G-PROTEIN COUPLED RECEPTOR MTH-LIKE 1-RELATED"/>
    <property type="match status" value="1"/>
</dbReference>
<dbReference type="Pfam" id="PF00002">
    <property type="entry name" value="7tm_2"/>
    <property type="match status" value="1"/>
</dbReference>
<evidence type="ECO:0000256" key="4">
    <source>
        <dbReference type="ARBA" id="ARBA00023136"/>
    </source>
</evidence>
<organism evidence="10 11">
    <name type="scientific">Orchesella dallaii</name>
    <dbReference type="NCBI Taxonomy" id="48710"/>
    <lineage>
        <taxon>Eukaryota</taxon>
        <taxon>Metazoa</taxon>
        <taxon>Ecdysozoa</taxon>
        <taxon>Arthropoda</taxon>
        <taxon>Hexapoda</taxon>
        <taxon>Collembola</taxon>
        <taxon>Entomobryomorpha</taxon>
        <taxon>Entomobryoidea</taxon>
        <taxon>Orchesellidae</taxon>
        <taxon>Orchesellinae</taxon>
        <taxon>Orchesella</taxon>
    </lineage>
</organism>
<keyword evidence="3 6" id="KW-1133">Transmembrane helix</keyword>
<dbReference type="InterPro" id="IPR017452">
    <property type="entry name" value="GPCR_Rhodpsn_7TM"/>
</dbReference>
<reference evidence="10 11" key="1">
    <citation type="submission" date="2024-08" db="EMBL/GenBank/DDBJ databases">
        <authorList>
            <person name="Cucini C."/>
            <person name="Frati F."/>
        </authorList>
    </citation>
    <scope>NUCLEOTIDE SEQUENCE [LARGE SCALE GENOMIC DNA]</scope>
</reference>
<feature type="chain" id="PRO_5045588926" description="G-protein coupled receptor Mth2" evidence="7">
    <location>
        <begin position="22"/>
        <end position="705"/>
    </location>
</feature>
<name>A0ABP1Q1M9_9HEXA</name>
<keyword evidence="11" id="KW-1185">Reference proteome</keyword>
<dbReference type="SUPFAM" id="SSF81321">
    <property type="entry name" value="Family A G protein-coupled receptor-like"/>
    <property type="match status" value="1"/>
</dbReference>
<keyword evidence="7" id="KW-0732">Signal</keyword>
<keyword evidence="4 6" id="KW-0472">Membrane</keyword>
<feature type="compositionally biased region" description="Polar residues" evidence="5">
    <location>
        <begin position="666"/>
        <end position="685"/>
    </location>
</feature>
<feature type="signal peptide" evidence="7">
    <location>
        <begin position="1"/>
        <end position="21"/>
    </location>
</feature>
<dbReference type="Proteomes" id="UP001642540">
    <property type="component" value="Unassembled WGS sequence"/>
</dbReference>
<dbReference type="PROSITE" id="PS50261">
    <property type="entry name" value="G_PROTEIN_RECEP_F2_4"/>
    <property type="match status" value="1"/>
</dbReference>
<accession>A0ABP1Q1M9</accession>
<dbReference type="EMBL" id="CAXLJM020000015">
    <property type="protein sequence ID" value="CAL8081523.1"/>
    <property type="molecule type" value="Genomic_DNA"/>
</dbReference>
<evidence type="ECO:0000256" key="7">
    <source>
        <dbReference type="SAM" id="SignalP"/>
    </source>
</evidence>
<feature type="transmembrane region" description="Helical" evidence="6">
    <location>
        <begin position="486"/>
        <end position="507"/>
    </location>
</feature>
<proteinExistence type="predicted"/>
<comment type="subcellular location">
    <subcellularLocation>
        <location evidence="1">Membrane</location>
        <topology evidence="1">Multi-pass membrane protein</topology>
    </subcellularLocation>
</comment>
<evidence type="ECO:0000313" key="10">
    <source>
        <dbReference type="EMBL" id="CAL8081523.1"/>
    </source>
</evidence>
<evidence type="ECO:0000256" key="2">
    <source>
        <dbReference type="ARBA" id="ARBA00022692"/>
    </source>
</evidence>
<feature type="transmembrane region" description="Helical" evidence="6">
    <location>
        <begin position="538"/>
        <end position="562"/>
    </location>
</feature>
<dbReference type="Gene3D" id="1.20.1070.10">
    <property type="entry name" value="Rhodopsin 7-helix transmembrane proteins"/>
    <property type="match status" value="1"/>
</dbReference>
<evidence type="ECO:0000259" key="8">
    <source>
        <dbReference type="PROSITE" id="PS50261"/>
    </source>
</evidence>
<feature type="transmembrane region" description="Helical" evidence="6">
    <location>
        <begin position="614"/>
        <end position="636"/>
    </location>
</feature>
<evidence type="ECO:0008006" key="12">
    <source>
        <dbReference type="Google" id="ProtNLM"/>
    </source>
</evidence>
<feature type="compositionally biased region" description="Polar residues" evidence="5">
    <location>
        <begin position="696"/>
        <end position="705"/>
    </location>
</feature>
<feature type="region of interest" description="Disordered" evidence="5">
    <location>
        <begin position="666"/>
        <end position="705"/>
    </location>
</feature>
<feature type="transmembrane region" description="Helical" evidence="6">
    <location>
        <begin position="407"/>
        <end position="430"/>
    </location>
</feature>
<dbReference type="CDD" id="cd15039">
    <property type="entry name" value="7tmB3_Methuselah-like"/>
    <property type="match status" value="1"/>
</dbReference>
<dbReference type="PANTHER" id="PTHR46953:SF1">
    <property type="entry name" value="G-PROTEIN COUPLED RECEPTOR MTH-LIKE 1-RELATED"/>
    <property type="match status" value="1"/>
</dbReference>
<dbReference type="InterPro" id="IPR000832">
    <property type="entry name" value="GPCR_2_secretin-like"/>
</dbReference>
<evidence type="ECO:0000313" key="11">
    <source>
        <dbReference type="Proteomes" id="UP001642540"/>
    </source>
</evidence>
<feature type="transmembrane region" description="Helical" evidence="6">
    <location>
        <begin position="583"/>
        <end position="602"/>
    </location>
</feature>
<protein>
    <recommendedName>
        <fullName evidence="12">G-protein coupled receptor Mth2</fullName>
    </recommendedName>
</protein>
<evidence type="ECO:0000256" key="1">
    <source>
        <dbReference type="ARBA" id="ARBA00004141"/>
    </source>
</evidence>
<comment type="caution">
    <text evidence="10">The sequence shown here is derived from an EMBL/GenBank/DDBJ whole genome shotgun (WGS) entry which is preliminary data.</text>
</comment>
<evidence type="ECO:0000256" key="3">
    <source>
        <dbReference type="ARBA" id="ARBA00022989"/>
    </source>
</evidence>
<sequence>MAHKVECVVIFTLLLSYPINTTVIYQCQDLHEGRTKGESGGLQKTLIFPPHLMSHFEPAEFRVLPTPYSACNGLNYDIVKISLIEPNNTEEAHTTESSTFNDEQVDTLDIKSYDENFQSQNGSYETERFVYTTQNTTETTILETDIPTCNRKLSRKPVQFTPTGFLLYHGEYFWPKDYCVQSLTNFGTWLTIKKCKIDCNDDTTPCISLCCHLHEYVDLEAACCQETLGPEPVYHPVIYEDINRRLSLEETILSAISAASNTTTNISKSVRPHYVTFKYHETCPNGHPPHDTFFNDNGDSVIDTRFHVQSNGKIAYIGLNKKWKFLESYCVAGIVNMMSLEEAIKGIKDMTGFIKYCMDGMKEPARIIWPHYIYISTYSVASVFLLLTATVYIILWDKQNIHGWTIISFVISQFFLFIFLSVSTGLSLVMYQQEASKTFYCIGSAVLAHFFFLSTFCWLTIINLDLWWTFKSLTPLSERSKGKGRFCLYMLFAWGTPTTVVTTGFVLQKIYKNNLSKVIVPDYGNQLCLLAANAKGVYLYYIIGALLFINLLLVSLTFYTIYQFKKSTRMATSSSSKNKERSFKLFVKLVILMGVTWTLEFIDWITYSGATFTWYFFAVDVFNILQAVAIFIIFVCKRKILNQLEQKYPSLRVITRPALKLMSGRSMTMQTSTDSKPTRSTTMASSIVHGSRNRSQKSSASDTKL</sequence>
<dbReference type="InterPro" id="IPR017981">
    <property type="entry name" value="GPCR_2-like_7TM"/>
</dbReference>